<dbReference type="GO" id="GO:0006362">
    <property type="term" value="P:transcription elongation by RNA polymerase I"/>
    <property type="evidence" value="ECO:0007669"/>
    <property type="project" value="TreeGrafter"/>
</dbReference>
<evidence type="ECO:0000259" key="2">
    <source>
        <dbReference type="Pfam" id="PF01191"/>
    </source>
</evidence>
<dbReference type="InterPro" id="IPR014381">
    <property type="entry name" value="Arch_Rpo5/euc_Rpb5"/>
</dbReference>
<dbReference type="Pfam" id="PF01191">
    <property type="entry name" value="RNA_pol_Rpb5_C"/>
    <property type="match status" value="1"/>
</dbReference>
<reference evidence="3" key="1">
    <citation type="journal article" date="2017" name="Science">
        <title>Giant viruses with an expanded complement of translation system components.</title>
        <authorList>
            <person name="Schulz F."/>
            <person name="Yutin N."/>
            <person name="Ivanova N.N."/>
            <person name="Ortega D.R."/>
            <person name="Lee T.K."/>
            <person name="Vierheilig J."/>
            <person name="Daims H."/>
            <person name="Horn M."/>
            <person name="Wagner M."/>
            <person name="Jensen G.J."/>
            <person name="Kyrpides N.C."/>
            <person name="Koonin E.V."/>
            <person name="Woyke T."/>
        </authorList>
    </citation>
    <scope>NUCLEOTIDE SEQUENCE</scope>
    <source>
        <strain evidence="3">HKV1</strain>
    </source>
</reference>
<keyword evidence="1" id="KW-0804">Transcription</keyword>
<dbReference type="InterPro" id="IPR035913">
    <property type="entry name" value="RPB5-like_sf"/>
</dbReference>
<proteinExistence type="predicted"/>
<dbReference type="GO" id="GO:0042797">
    <property type="term" value="P:tRNA transcription by RNA polymerase III"/>
    <property type="evidence" value="ECO:0007669"/>
    <property type="project" value="TreeGrafter"/>
</dbReference>
<organism evidence="3">
    <name type="scientific">Hokovirus HKV1</name>
    <dbReference type="NCBI Taxonomy" id="1977638"/>
    <lineage>
        <taxon>Viruses</taxon>
        <taxon>Varidnaviria</taxon>
        <taxon>Bamfordvirae</taxon>
        <taxon>Nucleocytoviricota</taxon>
        <taxon>Megaviricetes</taxon>
        <taxon>Imitervirales</taxon>
        <taxon>Mimiviridae</taxon>
        <taxon>Klosneuvirinae</taxon>
        <taxon>Hokovirus</taxon>
    </lineage>
</organism>
<evidence type="ECO:0000313" key="3">
    <source>
        <dbReference type="EMBL" id="ARF10646.1"/>
    </source>
</evidence>
<dbReference type="EMBL" id="KY684104">
    <property type="protein sequence ID" value="ARF10646.1"/>
    <property type="molecule type" value="Genomic_DNA"/>
</dbReference>
<dbReference type="PANTHER" id="PTHR10535:SF0">
    <property type="entry name" value="DNA-DIRECTED RNA POLYMERASES I, II, AND III SUBUNIT RPABC1"/>
    <property type="match status" value="1"/>
</dbReference>
<dbReference type="GO" id="GO:0003677">
    <property type="term" value="F:DNA binding"/>
    <property type="evidence" value="ECO:0007669"/>
    <property type="project" value="InterPro"/>
</dbReference>
<gene>
    <name evidence="3" type="ORF">Hokovirus_2_173</name>
</gene>
<name>A0A1V0SFY9_9VIRU</name>
<evidence type="ECO:0000256" key="1">
    <source>
        <dbReference type="ARBA" id="ARBA00023163"/>
    </source>
</evidence>
<keyword evidence="3" id="KW-0240">DNA-directed RNA polymerase</keyword>
<protein>
    <submittedName>
        <fullName evidence="3">DNA-directed RNA polymerase subunit 5</fullName>
    </submittedName>
</protein>
<sequence>MNNAITFNVEKNSEEIRDTVLMNAIKMITRRGYLDVADDTINKVIKPNNPEHDDLKYLIDINNYENDEKIKQMIIKIIPYKITSIGKNYGLADFLNSNKDIPKLLIVSSVNKRAISGALMYKNVEILEEKFLMCDLMEQVMVPLHIKLKNEEKEMVLKEYLVQKKDLPKILITDPAAIYFKGHIGDIFRIVRPSARSGISHAYRIVAQAPIK</sequence>
<dbReference type="SUPFAM" id="SSF55287">
    <property type="entry name" value="RPB5-like RNA polymerase subunit"/>
    <property type="match status" value="1"/>
</dbReference>
<dbReference type="GO" id="GO:0006366">
    <property type="term" value="P:transcription by RNA polymerase II"/>
    <property type="evidence" value="ECO:0007669"/>
    <property type="project" value="TreeGrafter"/>
</dbReference>
<accession>A0A1V0SFY9</accession>
<feature type="domain" description="RNA polymerase subunit H/Rpb5 C-terminal" evidence="2">
    <location>
        <begin position="136"/>
        <end position="206"/>
    </location>
</feature>
<dbReference type="PIRSF" id="PIRSF000747">
    <property type="entry name" value="RPB5"/>
    <property type="match status" value="1"/>
</dbReference>
<dbReference type="Gene3D" id="3.90.940.20">
    <property type="entry name" value="RPB5-like RNA polymerase subunit"/>
    <property type="match status" value="1"/>
</dbReference>
<dbReference type="PANTHER" id="PTHR10535">
    <property type="entry name" value="DNA-DIRECTED RNA POLYMERASES I, II, AND III SUBUNIT RPABC1"/>
    <property type="match status" value="1"/>
</dbReference>
<dbReference type="GO" id="GO:0003899">
    <property type="term" value="F:DNA-directed RNA polymerase activity"/>
    <property type="evidence" value="ECO:0007669"/>
    <property type="project" value="InterPro"/>
</dbReference>
<dbReference type="GO" id="GO:0000428">
    <property type="term" value="C:DNA-directed RNA polymerase complex"/>
    <property type="evidence" value="ECO:0007669"/>
    <property type="project" value="UniProtKB-KW"/>
</dbReference>
<dbReference type="InterPro" id="IPR000783">
    <property type="entry name" value="RNA_pol_subH/Rpb5_C"/>
</dbReference>